<dbReference type="Pfam" id="PF00149">
    <property type="entry name" value="Metallophos"/>
    <property type="match status" value="1"/>
</dbReference>
<dbReference type="InterPro" id="IPR004843">
    <property type="entry name" value="Calcineurin-like_PHP"/>
</dbReference>
<dbReference type="CDD" id="cd07402">
    <property type="entry name" value="MPP_GpdQ"/>
    <property type="match status" value="1"/>
</dbReference>
<dbReference type="RefSeq" id="WP_311654457.1">
    <property type="nucleotide sequence ID" value="NZ_JAVREX010000001.1"/>
</dbReference>
<dbReference type="SUPFAM" id="SSF56300">
    <property type="entry name" value="Metallo-dependent phosphatases"/>
    <property type="match status" value="1"/>
</dbReference>
<keyword evidence="2" id="KW-0378">Hydrolase</keyword>
<keyword evidence="1" id="KW-0479">Metal-binding</keyword>
<comment type="similarity">
    <text evidence="4">Belongs to the cyclic nucleotide phosphodiesterase class-III family.</text>
</comment>
<evidence type="ECO:0000259" key="5">
    <source>
        <dbReference type="Pfam" id="PF00149"/>
    </source>
</evidence>
<dbReference type="InterPro" id="IPR029052">
    <property type="entry name" value="Metallo-depent_PP-like"/>
</dbReference>
<evidence type="ECO:0000256" key="3">
    <source>
        <dbReference type="ARBA" id="ARBA00023004"/>
    </source>
</evidence>
<name>A0ABU2RBV3_9ACTN</name>
<evidence type="ECO:0000313" key="7">
    <source>
        <dbReference type="Proteomes" id="UP001183777"/>
    </source>
</evidence>
<proteinExistence type="inferred from homology"/>
<dbReference type="Proteomes" id="UP001183777">
    <property type="component" value="Unassembled WGS sequence"/>
</dbReference>
<gene>
    <name evidence="6" type="ORF">RM649_01405</name>
</gene>
<comment type="caution">
    <text evidence="6">The sequence shown here is derived from an EMBL/GenBank/DDBJ whole genome shotgun (WGS) entry which is preliminary data.</text>
</comment>
<dbReference type="EMBL" id="JAVREX010000001">
    <property type="protein sequence ID" value="MDT0426309.1"/>
    <property type="molecule type" value="Genomic_DNA"/>
</dbReference>
<evidence type="ECO:0000256" key="4">
    <source>
        <dbReference type="ARBA" id="ARBA00025742"/>
    </source>
</evidence>
<dbReference type="Gene3D" id="3.60.21.10">
    <property type="match status" value="1"/>
</dbReference>
<organism evidence="6 7">
    <name type="scientific">Streptomyces salyersiae</name>
    <dbReference type="NCBI Taxonomy" id="3075530"/>
    <lineage>
        <taxon>Bacteria</taxon>
        <taxon>Bacillati</taxon>
        <taxon>Actinomycetota</taxon>
        <taxon>Actinomycetes</taxon>
        <taxon>Kitasatosporales</taxon>
        <taxon>Streptomycetaceae</taxon>
        <taxon>Streptomyces</taxon>
    </lineage>
</organism>
<evidence type="ECO:0000256" key="2">
    <source>
        <dbReference type="ARBA" id="ARBA00022801"/>
    </source>
</evidence>
<reference evidence="7" key="1">
    <citation type="submission" date="2023-07" db="EMBL/GenBank/DDBJ databases">
        <title>30 novel species of actinomycetes from the DSMZ collection.</title>
        <authorList>
            <person name="Nouioui I."/>
        </authorList>
    </citation>
    <scope>NUCLEOTIDE SEQUENCE [LARGE SCALE GENOMIC DNA]</scope>
    <source>
        <strain evidence="7">DSM 41770</strain>
    </source>
</reference>
<keyword evidence="3" id="KW-0408">Iron</keyword>
<dbReference type="PANTHER" id="PTHR42988:SF2">
    <property type="entry name" value="CYCLIC NUCLEOTIDE PHOSPHODIESTERASE CBUA0032-RELATED"/>
    <property type="match status" value="1"/>
</dbReference>
<evidence type="ECO:0000256" key="1">
    <source>
        <dbReference type="ARBA" id="ARBA00022723"/>
    </source>
</evidence>
<protein>
    <submittedName>
        <fullName evidence="6">Phosphodiesterase</fullName>
    </submittedName>
</protein>
<dbReference type="InterPro" id="IPR050884">
    <property type="entry name" value="CNP_phosphodiesterase-III"/>
</dbReference>
<feature type="domain" description="Calcineurin-like phosphoesterase" evidence="5">
    <location>
        <begin position="4"/>
        <end position="199"/>
    </location>
</feature>
<dbReference type="PANTHER" id="PTHR42988">
    <property type="entry name" value="PHOSPHOHYDROLASE"/>
    <property type="match status" value="1"/>
</dbReference>
<accession>A0ABU2RBV3</accession>
<keyword evidence="7" id="KW-1185">Reference proteome</keyword>
<dbReference type="InterPro" id="IPR026575">
    <property type="entry name" value="GpdQ/CpdA-like"/>
</dbReference>
<evidence type="ECO:0000313" key="6">
    <source>
        <dbReference type="EMBL" id="MDT0426309.1"/>
    </source>
</evidence>
<sequence length="258" mass="26840">MTVLAHLSDPHLDGTEESAARARRAVAHLAGLPGRVDAVLITGDIVDRGTAEEYHQAREVLAPLYERHEVLLCPGNHDSRAPYREVLLGGGGGGGGDDGSGGAAPVNEVRDVGGVRVLMCDSSVPGRPEGLLEAATLSWLDDALAAAPDRPALVALHHPPVPLGLPYIDRIGLREPDALAKVLARHAQVVAVLCGHAHTAAATSFAGLPLLCAPGIASTALLPWEQGPDASWKTHGAPPALAFHLYEEGRLTSHVRAV</sequence>